<accession>A0A378UF57</accession>
<proteinExistence type="predicted"/>
<evidence type="ECO:0000313" key="2">
    <source>
        <dbReference type="Proteomes" id="UP000254651"/>
    </source>
</evidence>
<sequence length="86" mass="10323">MDMMTFTNYLLLALCAFTVLLVWSRNWKRKQAYYEKIKSQPENLQWVRSHLSGVEWRDLKTVSEHFGLPLLQAKQLIDFCKQHPPR</sequence>
<protein>
    <submittedName>
        <fullName evidence="1">Uncharacterized protein</fullName>
    </submittedName>
</protein>
<dbReference type="RefSeq" id="WP_066078026.1">
    <property type="nucleotide sequence ID" value="NZ_CP181246.1"/>
</dbReference>
<name>A0A378UF57_BERDE</name>
<dbReference type="AlphaFoldDB" id="A0A378UF57"/>
<dbReference type="EMBL" id="UGQS01000001">
    <property type="protein sequence ID" value="STZ75935.1"/>
    <property type="molecule type" value="Genomic_DNA"/>
</dbReference>
<dbReference type="Proteomes" id="UP000254651">
    <property type="component" value="Unassembled WGS sequence"/>
</dbReference>
<keyword evidence="2" id="KW-1185">Reference proteome</keyword>
<reference evidence="1 2" key="1">
    <citation type="submission" date="2018-06" db="EMBL/GenBank/DDBJ databases">
        <authorList>
            <consortium name="Pathogen Informatics"/>
            <person name="Doyle S."/>
        </authorList>
    </citation>
    <scope>NUCLEOTIDE SEQUENCE [LARGE SCALE GENOMIC DNA]</scope>
    <source>
        <strain evidence="1 2">NCTC10295</strain>
    </source>
</reference>
<gene>
    <name evidence="1" type="ORF">NCTC10295_00689</name>
</gene>
<evidence type="ECO:0000313" key="1">
    <source>
        <dbReference type="EMBL" id="STZ75935.1"/>
    </source>
</evidence>
<organism evidence="1 2">
    <name type="scientific">Bergeriella denitrificans</name>
    <name type="common">Neisseria denitrificans</name>
    <dbReference type="NCBI Taxonomy" id="494"/>
    <lineage>
        <taxon>Bacteria</taxon>
        <taxon>Pseudomonadati</taxon>
        <taxon>Pseudomonadota</taxon>
        <taxon>Betaproteobacteria</taxon>
        <taxon>Neisseriales</taxon>
        <taxon>Neisseriaceae</taxon>
        <taxon>Bergeriella</taxon>
    </lineage>
</organism>